<dbReference type="PANTHER" id="PTHR42978:SF6">
    <property type="entry name" value="QUORUM-QUENCHING LACTONASE YTNP-RELATED"/>
    <property type="match status" value="1"/>
</dbReference>
<comment type="similarity">
    <text evidence="1">Belongs to the metallo-beta-lactamase superfamily.</text>
</comment>
<dbReference type="OrthoDB" id="9802897at2"/>
<dbReference type="GO" id="GO:0046872">
    <property type="term" value="F:metal ion binding"/>
    <property type="evidence" value="ECO:0007669"/>
    <property type="project" value="UniProtKB-KW"/>
</dbReference>
<evidence type="ECO:0000259" key="5">
    <source>
        <dbReference type="SMART" id="SM00849"/>
    </source>
</evidence>
<name>A0A556PQ67_9BACI</name>
<evidence type="ECO:0000256" key="2">
    <source>
        <dbReference type="ARBA" id="ARBA00022723"/>
    </source>
</evidence>
<dbReference type="RefSeq" id="WP_144088140.1">
    <property type="nucleotide sequence ID" value="NZ_VMHE01000004.1"/>
</dbReference>
<dbReference type="AlphaFoldDB" id="A0A556PQ67"/>
<evidence type="ECO:0000256" key="1">
    <source>
        <dbReference type="ARBA" id="ARBA00007749"/>
    </source>
</evidence>
<evidence type="ECO:0000313" key="6">
    <source>
        <dbReference type="EMBL" id="TSJ66533.1"/>
    </source>
</evidence>
<gene>
    <name evidence="6" type="ORF">FPQ13_04550</name>
</gene>
<dbReference type="CDD" id="cd07728">
    <property type="entry name" value="YtnP-like_MBL-fold"/>
    <property type="match status" value="1"/>
</dbReference>
<keyword evidence="7" id="KW-1185">Reference proteome</keyword>
<evidence type="ECO:0000313" key="7">
    <source>
        <dbReference type="Proteomes" id="UP000316425"/>
    </source>
</evidence>
<dbReference type="InterPro" id="IPR001279">
    <property type="entry name" value="Metallo-B-lactamas"/>
</dbReference>
<dbReference type="InterPro" id="IPR036866">
    <property type="entry name" value="RibonucZ/Hydroxyglut_hydro"/>
</dbReference>
<dbReference type="EMBL" id="VMHE01000004">
    <property type="protein sequence ID" value="TSJ66533.1"/>
    <property type="molecule type" value="Genomic_DNA"/>
</dbReference>
<comment type="caution">
    <text evidence="6">The sequence shown here is derived from an EMBL/GenBank/DDBJ whole genome shotgun (WGS) entry which is preliminary data.</text>
</comment>
<organism evidence="6 7">
    <name type="scientific">Allobacillus salarius</name>
    <dbReference type="NCBI Taxonomy" id="1955272"/>
    <lineage>
        <taxon>Bacteria</taxon>
        <taxon>Bacillati</taxon>
        <taxon>Bacillota</taxon>
        <taxon>Bacilli</taxon>
        <taxon>Bacillales</taxon>
        <taxon>Bacillaceae</taxon>
        <taxon>Allobacillus</taxon>
    </lineage>
</organism>
<keyword evidence="4" id="KW-0862">Zinc</keyword>
<proteinExistence type="inferred from homology"/>
<dbReference type="Pfam" id="PF00753">
    <property type="entry name" value="Lactamase_B"/>
    <property type="match status" value="1"/>
</dbReference>
<dbReference type="Proteomes" id="UP000316425">
    <property type="component" value="Unassembled WGS sequence"/>
</dbReference>
<feature type="domain" description="Metallo-beta-lactamase" evidence="5">
    <location>
        <begin position="50"/>
        <end position="257"/>
    </location>
</feature>
<accession>A0A556PQ67</accession>
<protein>
    <submittedName>
        <fullName evidence="6">MBL fold metallo-hydrolase</fullName>
    </submittedName>
</protein>
<dbReference type="InterPro" id="IPR051013">
    <property type="entry name" value="MBL_superfamily_lactonases"/>
</dbReference>
<keyword evidence="2" id="KW-0479">Metal-binding</keyword>
<evidence type="ECO:0000256" key="4">
    <source>
        <dbReference type="ARBA" id="ARBA00022833"/>
    </source>
</evidence>
<dbReference type="Gene3D" id="3.60.15.10">
    <property type="entry name" value="Ribonuclease Z/Hydroxyacylglutathione hydrolase-like"/>
    <property type="match status" value="1"/>
</dbReference>
<dbReference type="PANTHER" id="PTHR42978">
    <property type="entry name" value="QUORUM-QUENCHING LACTONASE YTNP-RELATED-RELATED"/>
    <property type="match status" value="1"/>
</dbReference>
<dbReference type="GO" id="GO:0016787">
    <property type="term" value="F:hydrolase activity"/>
    <property type="evidence" value="ECO:0007669"/>
    <property type="project" value="UniProtKB-KW"/>
</dbReference>
<dbReference type="SUPFAM" id="SSF56281">
    <property type="entry name" value="Metallo-hydrolase/oxidoreductase"/>
    <property type="match status" value="1"/>
</dbReference>
<sequence length="284" mass="33010">MEQLTVGRATLTWLNGGVTHLDGGAMFGVVPKPLWSKMYPVNEKNQIELRSDVILLEVDDRKILIESGLGKDKFTDKQKRNFGLLEESSVEESLAEKGLKPEDIDTILMTHLHFDHACGLSKHEGDTLVSAFPNATIYTTETEWHEMRHPNMRSKNTYWKENWEPIQDQVKTFKEEVEIVPGLTMHHTGGHSDGHAVIKFRDGDEGFYHMADIMPTHAHQNPLWVLAYDDYPVTSVHAKKDLQEEAIPSNYWFTFYHDAYYRAIKFDEDRKIVEELKRERYEYK</sequence>
<evidence type="ECO:0000256" key="3">
    <source>
        <dbReference type="ARBA" id="ARBA00022801"/>
    </source>
</evidence>
<dbReference type="SMART" id="SM00849">
    <property type="entry name" value="Lactamase_B"/>
    <property type="match status" value="1"/>
</dbReference>
<keyword evidence="3 6" id="KW-0378">Hydrolase</keyword>
<reference evidence="6 7" key="1">
    <citation type="submission" date="2019-07" db="EMBL/GenBank/DDBJ databases">
        <title>Allobacillus sp. nov. SKP isolated from shrimp paste of Euphausiacea.</title>
        <authorList>
            <person name="Kanchanasin P."/>
            <person name="Tanasupawat S."/>
            <person name="Shi W."/>
            <person name="Wu L."/>
            <person name="Ma J."/>
        </authorList>
    </citation>
    <scope>NUCLEOTIDE SEQUENCE [LARGE SCALE GENOMIC DNA]</scope>
    <source>
        <strain evidence="6 7">SKP4-8</strain>
    </source>
</reference>